<feature type="signal peptide" evidence="6">
    <location>
        <begin position="1"/>
        <end position="26"/>
    </location>
</feature>
<comment type="subcellular location">
    <subcellularLocation>
        <location evidence="1">Cell envelope</location>
    </subcellularLocation>
</comment>
<organism evidence="8 9">
    <name type="scientific">Rhodococcus ruber</name>
    <dbReference type="NCBI Taxonomy" id="1830"/>
    <lineage>
        <taxon>Bacteria</taxon>
        <taxon>Bacillati</taxon>
        <taxon>Actinomycetota</taxon>
        <taxon>Actinomycetes</taxon>
        <taxon>Mycobacteriales</taxon>
        <taxon>Nocardiaceae</taxon>
        <taxon>Rhodococcus</taxon>
    </lineage>
</organism>
<keyword evidence="5" id="KW-1133">Transmembrane helix</keyword>
<gene>
    <name evidence="8" type="ORF">O4220_05760</name>
</gene>
<dbReference type="InterPro" id="IPR014756">
    <property type="entry name" value="Ig_E-set"/>
</dbReference>
<comment type="caution">
    <text evidence="8">The sequence shown here is derived from an EMBL/GenBank/DDBJ whole genome shotgun (WGS) entry which is preliminary data.</text>
</comment>
<keyword evidence="4" id="KW-0186">Copper</keyword>
<dbReference type="InterPro" id="IPR014755">
    <property type="entry name" value="Cu-Rt/internalin_Ig-like"/>
</dbReference>
<evidence type="ECO:0000256" key="3">
    <source>
        <dbReference type="ARBA" id="ARBA00022729"/>
    </source>
</evidence>
<dbReference type="PANTHER" id="PTHR34820:SF4">
    <property type="entry name" value="INNER MEMBRANE PROTEIN YEBZ"/>
    <property type="match status" value="1"/>
</dbReference>
<reference evidence="8" key="1">
    <citation type="submission" date="2022-12" db="EMBL/GenBank/DDBJ databases">
        <authorList>
            <person name="Krivoruchko A.V."/>
            <person name="Elkin A."/>
        </authorList>
    </citation>
    <scope>NUCLEOTIDE SEQUENCE</scope>
    <source>
        <strain evidence="8">IEGM 1391</strain>
    </source>
</reference>
<dbReference type="Pfam" id="PF04234">
    <property type="entry name" value="CopC"/>
    <property type="match status" value="1"/>
</dbReference>
<dbReference type="InterPro" id="IPR007348">
    <property type="entry name" value="CopC_dom"/>
</dbReference>
<keyword evidence="5" id="KW-0812">Transmembrane</keyword>
<keyword evidence="3 6" id="KW-0732">Signal</keyword>
<evidence type="ECO:0000256" key="1">
    <source>
        <dbReference type="ARBA" id="ARBA00004196"/>
    </source>
</evidence>
<protein>
    <submittedName>
        <fullName evidence="8">Copper resistance protein CopC</fullName>
    </submittedName>
</protein>
<evidence type="ECO:0000256" key="6">
    <source>
        <dbReference type="SAM" id="SignalP"/>
    </source>
</evidence>
<dbReference type="SUPFAM" id="SSF81296">
    <property type="entry name" value="E set domains"/>
    <property type="match status" value="1"/>
</dbReference>
<feature type="chain" id="PRO_5046389620" evidence="6">
    <location>
        <begin position="27"/>
        <end position="185"/>
    </location>
</feature>
<evidence type="ECO:0000313" key="9">
    <source>
        <dbReference type="Proteomes" id="UP001081071"/>
    </source>
</evidence>
<dbReference type="Gene3D" id="2.60.40.1220">
    <property type="match status" value="1"/>
</dbReference>
<keyword evidence="5" id="KW-0472">Membrane</keyword>
<evidence type="ECO:0000256" key="5">
    <source>
        <dbReference type="SAM" id="Phobius"/>
    </source>
</evidence>
<dbReference type="RefSeq" id="WP_269602700.1">
    <property type="nucleotide sequence ID" value="NZ_JAPWIJ010000002.1"/>
</dbReference>
<evidence type="ECO:0000256" key="2">
    <source>
        <dbReference type="ARBA" id="ARBA00022723"/>
    </source>
</evidence>
<accession>A0ABT4MAL9</accession>
<sequence>MKRLAVIAVLTLVATALSIAPASAHAALQSSNPAENAVFDTAPDEVTLTFNQAVESNFATVTVIAPDGIDWAASDPVVDGSTVTVDLDGLGAAGEYTIGYRVVSADGHPITGSIPFQLTQAAAAPPVADLDFTNEAATPTSQDTEARTAANTEDTDSGFPLWTIGAVVAVVGAAGVLFALRKRTH</sequence>
<feature type="transmembrane region" description="Helical" evidence="5">
    <location>
        <begin position="159"/>
        <end position="180"/>
    </location>
</feature>
<name>A0ABT4MAL9_9NOCA</name>
<dbReference type="InterPro" id="IPR032694">
    <property type="entry name" value="CopC/D"/>
</dbReference>
<proteinExistence type="predicted"/>
<evidence type="ECO:0000259" key="7">
    <source>
        <dbReference type="Pfam" id="PF04234"/>
    </source>
</evidence>
<evidence type="ECO:0000313" key="8">
    <source>
        <dbReference type="EMBL" id="MCZ4518017.1"/>
    </source>
</evidence>
<dbReference type="Proteomes" id="UP001081071">
    <property type="component" value="Unassembled WGS sequence"/>
</dbReference>
<dbReference type="PANTHER" id="PTHR34820">
    <property type="entry name" value="INNER MEMBRANE PROTEIN YEBZ"/>
    <property type="match status" value="1"/>
</dbReference>
<evidence type="ECO:0000256" key="4">
    <source>
        <dbReference type="ARBA" id="ARBA00023008"/>
    </source>
</evidence>
<keyword evidence="2" id="KW-0479">Metal-binding</keyword>
<keyword evidence="9" id="KW-1185">Reference proteome</keyword>
<feature type="domain" description="CopC" evidence="7">
    <location>
        <begin position="25"/>
        <end position="117"/>
    </location>
</feature>
<dbReference type="EMBL" id="JAPWIJ010000002">
    <property type="protein sequence ID" value="MCZ4518017.1"/>
    <property type="molecule type" value="Genomic_DNA"/>
</dbReference>